<dbReference type="SUPFAM" id="SSF159006">
    <property type="entry name" value="YopX-like"/>
    <property type="match status" value="1"/>
</dbReference>
<evidence type="ECO:0000313" key="1">
    <source>
        <dbReference type="EMBL" id="QDT26823.1"/>
    </source>
</evidence>
<dbReference type="Proteomes" id="UP000315647">
    <property type="component" value="Chromosome"/>
</dbReference>
<evidence type="ECO:0000313" key="2">
    <source>
        <dbReference type="Proteomes" id="UP000315647"/>
    </source>
</evidence>
<dbReference type="AlphaFoldDB" id="A0A517Q5A9"/>
<accession>A0A517Q5A9</accession>
<name>A0A517Q5A9_9PLAN</name>
<sequence length="109" mass="12247">MAIKADPKPAGPPTGLCDINGKHIHVGDLVKLNTVFNPEVHGDYSIYRIEMRGMVPVMIYQRSQKGQALPKGYNGTLLSSYYDLKMLLFATHLSDVRPKDRNIQLYEGE</sequence>
<organism evidence="1 2">
    <name type="scientific">Gimesia panareensis</name>
    <dbReference type="NCBI Taxonomy" id="2527978"/>
    <lineage>
        <taxon>Bacteria</taxon>
        <taxon>Pseudomonadati</taxon>
        <taxon>Planctomycetota</taxon>
        <taxon>Planctomycetia</taxon>
        <taxon>Planctomycetales</taxon>
        <taxon>Planctomycetaceae</taxon>
        <taxon>Gimesia</taxon>
    </lineage>
</organism>
<keyword evidence="2" id="KW-1185">Reference proteome</keyword>
<protein>
    <submittedName>
        <fullName evidence="1">Uncharacterized protein</fullName>
    </submittedName>
</protein>
<reference evidence="1 2" key="1">
    <citation type="submission" date="2019-03" db="EMBL/GenBank/DDBJ databases">
        <title>Deep-cultivation of Planctomycetes and their phenomic and genomic characterization uncovers novel biology.</title>
        <authorList>
            <person name="Wiegand S."/>
            <person name="Jogler M."/>
            <person name="Boedeker C."/>
            <person name="Pinto D."/>
            <person name="Vollmers J."/>
            <person name="Rivas-Marin E."/>
            <person name="Kohn T."/>
            <person name="Peeters S.H."/>
            <person name="Heuer A."/>
            <person name="Rast P."/>
            <person name="Oberbeckmann S."/>
            <person name="Bunk B."/>
            <person name="Jeske O."/>
            <person name="Meyerdierks A."/>
            <person name="Storesund J.E."/>
            <person name="Kallscheuer N."/>
            <person name="Luecker S."/>
            <person name="Lage O.M."/>
            <person name="Pohl T."/>
            <person name="Merkel B.J."/>
            <person name="Hornburger P."/>
            <person name="Mueller R.-W."/>
            <person name="Bruemmer F."/>
            <person name="Labrenz M."/>
            <person name="Spormann A.M."/>
            <person name="Op den Camp H."/>
            <person name="Overmann J."/>
            <person name="Amann R."/>
            <person name="Jetten M.S.M."/>
            <person name="Mascher T."/>
            <person name="Medema M.H."/>
            <person name="Devos D.P."/>
            <person name="Kaster A.-K."/>
            <person name="Ovreas L."/>
            <person name="Rohde M."/>
            <person name="Galperin M.Y."/>
            <person name="Jogler C."/>
        </authorList>
    </citation>
    <scope>NUCLEOTIDE SEQUENCE [LARGE SCALE GENOMIC DNA]</scope>
    <source>
        <strain evidence="1 2">Enr10</strain>
    </source>
</reference>
<dbReference type="RefSeq" id="WP_145448984.1">
    <property type="nucleotide sequence ID" value="NZ_CP037421.1"/>
</dbReference>
<proteinExistence type="predicted"/>
<gene>
    <name evidence="1" type="ORF">Enr10x_21330</name>
</gene>
<dbReference type="EMBL" id="CP037421">
    <property type="protein sequence ID" value="QDT26823.1"/>
    <property type="molecule type" value="Genomic_DNA"/>
</dbReference>